<dbReference type="EMBL" id="UAPV01000001">
    <property type="protein sequence ID" value="SPT69642.1"/>
    <property type="molecule type" value="Genomic_DNA"/>
</dbReference>
<keyword evidence="2" id="KW-1185">Reference proteome</keyword>
<sequence>MQKFNSDIKIGSTHFTVIKDKKGRRLILYTKVG</sequence>
<organism evidence="1 2">
    <name type="scientific">Anaerobiospirillum thomasii</name>
    <dbReference type="NCBI Taxonomy" id="179995"/>
    <lineage>
        <taxon>Bacteria</taxon>
        <taxon>Pseudomonadati</taxon>
        <taxon>Pseudomonadota</taxon>
        <taxon>Gammaproteobacteria</taxon>
        <taxon>Aeromonadales</taxon>
        <taxon>Succinivibrionaceae</taxon>
        <taxon>Anaerobiospirillum</taxon>
    </lineage>
</organism>
<gene>
    <name evidence="1" type="ORF">NCTC13093_01021</name>
</gene>
<evidence type="ECO:0000313" key="2">
    <source>
        <dbReference type="Proteomes" id="UP000250086"/>
    </source>
</evidence>
<name>A0A2X0WSW4_9GAMM</name>
<reference evidence="1 2" key="1">
    <citation type="submission" date="2018-06" db="EMBL/GenBank/DDBJ databases">
        <authorList>
            <consortium name="Pathogen Informatics"/>
            <person name="Doyle S."/>
        </authorList>
    </citation>
    <scope>NUCLEOTIDE SEQUENCE [LARGE SCALE GENOMIC DNA]</scope>
    <source>
        <strain evidence="1 2">NCTC13093</strain>
    </source>
</reference>
<protein>
    <submittedName>
        <fullName evidence="1">Uncharacterized protein</fullName>
    </submittedName>
</protein>
<dbReference type="AlphaFoldDB" id="A0A2X0WSW4"/>
<accession>A0A2X0WSW4</accession>
<proteinExistence type="predicted"/>
<evidence type="ECO:0000313" key="1">
    <source>
        <dbReference type="EMBL" id="SPT69642.1"/>
    </source>
</evidence>
<dbReference type="Proteomes" id="UP000250086">
    <property type="component" value="Unassembled WGS sequence"/>
</dbReference>